<reference evidence="2 3" key="2">
    <citation type="submission" date="2019-02" db="EMBL/GenBank/DDBJ databases">
        <title>'Lichenibacterium ramalinii' gen. nov. sp. nov., 'Lichenibacterium minor' gen. nov. sp. nov.</title>
        <authorList>
            <person name="Pankratov T."/>
        </authorList>
    </citation>
    <scope>NUCLEOTIDE SEQUENCE [LARGE SCALE GENOMIC DNA]</scope>
    <source>
        <strain evidence="2 3">RmlP001</strain>
    </source>
</reference>
<accession>A0A4Q2R712</accession>
<dbReference type="RefSeq" id="WP_129222115.1">
    <property type="nucleotide sequence ID" value="NZ_QYBC01000037.1"/>
</dbReference>
<dbReference type="Proteomes" id="UP000289411">
    <property type="component" value="Unassembled WGS sequence"/>
</dbReference>
<name>A0A4Q2R712_9HYPH</name>
<feature type="region of interest" description="Disordered" evidence="1">
    <location>
        <begin position="30"/>
        <end position="59"/>
    </location>
</feature>
<comment type="caution">
    <text evidence="2">The sequence shown here is derived from an EMBL/GenBank/DDBJ whole genome shotgun (WGS) entry which is preliminary data.</text>
</comment>
<evidence type="ECO:0000313" key="3">
    <source>
        <dbReference type="Proteomes" id="UP000289411"/>
    </source>
</evidence>
<dbReference type="EMBL" id="QYBC01000037">
    <property type="protein sequence ID" value="RYB01503.1"/>
    <property type="molecule type" value="Genomic_DNA"/>
</dbReference>
<evidence type="ECO:0000256" key="1">
    <source>
        <dbReference type="SAM" id="MobiDB-lite"/>
    </source>
</evidence>
<protein>
    <submittedName>
        <fullName evidence="2">Uncharacterized protein</fullName>
    </submittedName>
</protein>
<evidence type="ECO:0000313" key="2">
    <source>
        <dbReference type="EMBL" id="RYB01503.1"/>
    </source>
</evidence>
<dbReference type="AlphaFoldDB" id="A0A4Q2R712"/>
<gene>
    <name evidence="2" type="ORF">D3272_25780</name>
</gene>
<sequence length="76" mass="8101">MSDEPVTTHEPASEPADAEIEHRAMALAKADGLSWAAPGTPDQAAGGHPGSATNEDRERYRKLAHDKLQAERGLIV</sequence>
<reference evidence="2 3" key="1">
    <citation type="submission" date="2018-09" db="EMBL/GenBank/DDBJ databases">
        <authorList>
            <person name="Grouzdev D.S."/>
            <person name="Krutkina M.S."/>
        </authorList>
    </citation>
    <scope>NUCLEOTIDE SEQUENCE [LARGE SCALE GENOMIC DNA]</scope>
    <source>
        <strain evidence="2 3">RmlP001</strain>
    </source>
</reference>
<keyword evidence="3" id="KW-1185">Reference proteome</keyword>
<organism evidence="2 3">
    <name type="scientific">Lichenibacterium ramalinae</name>
    <dbReference type="NCBI Taxonomy" id="2316527"/>
    <lineage>
        <taxon>Bacteria</taxon>
        <taxon>Pseudomonadati</taxon>
        <taxon>Pseudomonadota</taxon>
        <taxon>Alphaproteobacteria</taxon>
        <taxon>Hyphomicrobiales</taxon>
        <taxon>Lichenihabitantaceae</taxon>
        <taxon>Lichenibacterium</taxon>
    </lineage>
</organism>
<proteinExistence type="predicted"/>